<dbReference type="PANTHER" id="PTHR36766">
    <property type="entry name" value="PLANT BROAD-SPECTRUM MILDEW RESISTANCE PROTEIN RPW8"/>
    <property type="match status" value="1"/>
</dbReference>
<evidence type="ECO:0000259" key="8">
    <source>
        <dbReference type="Pfam" id="PF00931"/>
    </source>
</evidence>
<organism evidence="10 11">
    <name type="scientific">Oryza sativa subsp. japonica</name>
    <name type="common">Rice</name>
    <dbReference type="NCBI Taxonomy" id="39947"/>
    <lineage>
        <taxon>Eukaryota</taxon>
        <taxon>Viridiplantae</taxon>
        <taxon>Streptophyta</taxon>
        <taxon>Embryophyta</taxon>
        <taxon>Tracheophyta</taxon>
        <taxon>Spermatophyta</taxon>
        <taxon>Magnoliopsida</taxon>
        <taxon>Liliopsida</taxon>
        <taxon>Poales</taxon>
        <taxon>Poaceae</taxon>
        <taxon>BOP clade</taxon>
        <taxon>Oryzoideae</taxon>
        <taxon>Oryzeae</taxon>
        <taxon>Oryzinae</taxon>
        <taxon>Oryza</taxon>
        <taxon>Oryza sativa</taxon>
    </lineage>
</organism>
<accession>A0A0P0VI21</accession>
<dbReference type="Pfam" id="PF18052">
    <property type="entry name" value="Rx_N"/>
    <property type="match status" value="1"/>
</dbReference>
<dbReference type="GO" id="GO:0006952">
    <property type="term" value="P:defense response"/>
    <property type="evidence" value="ECO:0007669"/>
    <property type="project" value="UniProtKB-KW"/>
</dbReference>
<dbReference type="InterPro" id="IPR002182">
    <property type="entry name" value="NB-ARC"/>
</dbReference>
<dbReference type="PRINTS" id="PR00364">
    <property type="entry name" value="DISEASERSIST"/>
</dbReference>
<dbReference type="InParanoid" id="A0A0P0VI21"/>
<comment type="similarity">
    <text evidence="1">Belongs to the disease resistance NB-LRR family.</text>
</comment>
<name>A0A0P0VI21_ORYSJ</name>
<keyword evidence="3" id="KW-0677">Repeat</keyword>
<evidence type="ECO:0000256" key="4">
    <source>
        <dbReference type="ARBA" id="ARBA00022741"/>
    </source>
</evidence>
<dbReference type="Gene3D" id="1.10.8.430">
    <property type="entry name" value="Helical domain of apoptotic protease-activating factors"/>
    <property type="match status" value="1"/>
</dbReference>
<reference evidence="11" key="1">
    <citation type="journal article" date="2005" name="Nature">
        <title>The map-based sequence of the rice genome.</title>
        <authorList>
            <consortium name="International rice genome sequencing project (IRGSP)"/>
            <person name="Matsumoto T."/>
            <person name="Wu J."/>
            <person name="Kanamori H."/>
            <person name="Katayose Y."/>
            <person name="Fujisawa M."/>
            <person name="Namiki N."/>
            <person name="Mizuno H."/>
            <person name="Yamamoto K."/>
            <person name="Antonio B.A."/>
            <person name="Baba T."/>
            <person name="Sakata K."/>
            <person name="Nagamura Y."/>
            <person name="Aoki H."/>
            <person name="Arikawa K."/>
            <person name="Arita K."/>
            <person name="Bito T."/>
            <person name="Chiden Y."/>
            <person name="Fujitsuka N."/>
            <person name="Fukunaka R."/>
            <person name="Hamada M."/>
            <person name="Harada C."/>
            <person name="Hayashi A."/>
            <person name="Hijishita S."/>
            <person name="Honda M."/>
            <person name="Hosokawa S."/>
            <person name="Ichikawa Y."/>
            <person name="Idonuma A."/>
            <person name="Iijima M."/>
            <person name="Ikeda M."/>
            <person name="Ikeno M."/>
            <person name="Ito K."/>
            <person name="Ito S."/>
            <person name="Ito T."/>
            <person name="Ito Y."/>
            <person name="Ito Y."/>
            <person name="Iwabuchi A."/>
            <person name="Kamiya K."/>
            <person name="Karasawa W."/>
            <person name="Kurita K."/>
            <person name="Katagiri S."/>
            <person name="Kikuta A."/>
            <person name="Kobayashi H."/>
            <person name="Kobayashi N."/>
            <person name="Machita K."/>
            <person name="Maehara T."/>
            <person name="Masukawa M."/>
            <person name="Mizubayashi T."/>
            <person name="Mukai Y."/>
            <person name="Nagasaki H."/>
            <person name="Nagata Y."/>
            <person name="Naito S."/>
            <person name="Nakashima M."/>
            <person name="Nakama Y."/>
            <person name="Nakamichi Y."/>
            <person name="Nakamura M."/>
            <person name="Meguro A."/>
            <person name="Negishi M."/>
            <person name="Ohta I."/>
            <person name="Ohta T."/>
            <person name="Okamoto M."/>
            <person name="Ono N."/>
            <person name="Saji S."/>
            <person name="Sakaguchi M."/>
            <person name="Sakai K."/>
            <person name="Shibata M."/>
            <person name="Shimokawa T."/>
            <person name="Song J."/>
            <person name="Takazaki Y."/>
            <person name="Terasawa K."/>
            <person name="Tsugane M."/>
            <person name="Tsuji K."/>
            <person name="Ueda S."/>
            <person name="Waki K."/>
            <person name="Yamagata H."/>
            <person name="Yamamoto M."/>
            <person name="Yamamoto S."/>
            <person name="Yamane H."/>
            <person name="Yoshiki S."/>
            <person name="Yoshihara R."/>
            <person name="Yukawa K."/>
            <person name="Zhong H."/>
            <person name="Yano M."/>
            <person name="Yuan Q."/>
            <person name="Ouyang S."/>
            <person name="Liu J."/>
            <person name="Jones K.M."/>
            <person name="Gansberger K."/>
            <person name="Moffat K."/>
            <person name="Hill J."/>
            <person name="Bera J."/>
            <person name="Fadrosh D."/>
            <person name="Jin S."/>
            <person name="Johri S."/>
            <person name="Kim M."/>
            <person name="Overton L."/>
            <person name="Reardon M."/>
            <person name="Tsitrin T."/>
            <person name="Vuong H."/>
            <person name="Weaver B."/>
            <person name="Ciecko A."/>
            <person name="Tallon L."/>
            <person name="Jackson J."/>
            <person name="Pai G."/>
            <person name="Aken S.V."/>
            <person name="Utterback T."/>
            <person name="Reidmuller S."/>
            <person name="Feldblyum T."/>
            <person name="Hsiao J."/>
            <person name="Zismann V."/>
            <person name="Iobst S."/>
            <person name="de Vazeille A.R."/>
            <person name="Buell C.R."/>
            <person name="Ying K."/>
            <person name="Li Y."/>
            <person name="Lu T."/>
            <person name="Huang Y."/>
            <person name="Zhao Q."/>
            <person name="Feng Q."/>
            <person name="Zhang L."/>
            <person name="Zhu J."/>
            <person name="Weng Q."/>
            <person name="Mu J."/>
            <person name="Lu Y."/>
            <person name="Fan D."/>
            <person name="Liu Y."/>
            <person name="Guan J."/>
            <person name="Zhang Y."/>
            <person name="Yu S."/>
            <person name="Liu X."/>
            <person name="Zhang Y."/>
            <person name="Hong G."/>
            <person name="Han B."/>
            <person name="Choisne N."/>
            <person name="Demange N."/>
            <person name="Orjeda G."/>
            <person name="Samain S."/>
            <person name="Cattolico L."/>
            <person name="Pelletier E."/>
            <person name="Couloux A."/>
            <person name="Segurens B."/>
            <person name="Wincker P."/>
            <person name="D'Hont A."/>
            <person name="Scarpelli C."/>
            <person name="Weissenbach J."/>
            <person name="Salanoubat M."/>
            <person name="Quetier F."/>
            <person name="Yu Y."/>
            <person name="Kim H.R."/>
            <person name="Rambo T."/>
            <person name="Currie J."/>
            <person name="Collura K."/>
            <person name="Luo M."/>
            <person name="Yang T."/>
            <person name="Ammiraju J.S.S."/>
            <person name="Engler F."/>
            <person name="Soderlund C."/>
            <person name="Wing R.A."/>
            <person name="Palmer L.E."/>
            <person name="de la Bastide M."/>
            <person name="Spiegel L."/>
            <person name="Nascimento L."/>
            <person name="Zutavern T."/>
            <person name="O'Shaughnessy A."/>
            <person name="Dike S."/>
            <person name="Dedhia N."/>
            <person name="Preston R."/>
            <person name="Balija V."/>
            <person name="McCombie W.R."/>
            <person name="Chow T."/>
            <person name="Chen H."/>
            <person name="Chung M."/>
            <person name="Chen C."/>
            <person name="Shaw J."/>
            <person name="Wu H."/>
            <person name="Hsiao K."/>
            <person name="Chao Y."/>
            <person name="Chu M."/>
            <person name="Cheng C."/>
            <person name="Hour A."/>
            <person name="Lee P."/>
            <person name="Lin S."/>
            <person name="Lin Y."/>
            <person name="Liou J."/>
            <person name="Liu S."/>
            <person name="Hsing Y."/>
            <person name="Raghuvanshi S."/>
            <person name="Mohanty A."/>
            <person name="Bharti A.K."/>
            <person name="Gaur A."/>
            <person name="Gupta V."/>
            <person name="Kumar D."/>
            <person name="Ravi V."/>
            <person name="Vij S."/>
            <person name="Kapur A."/>
            <person name="Khurana P."/>
            <person name="Khurana P."/>
            <person name="Khurana J.P."/>
            <person name="Tyagi A.K."/>
            <person name="Gaikwad K."/>
            <person name="Singh A."/>
            <person name="Dalal V."/>
            <person name="Srivastava S."/>
            <person name="Dixit A."/>
            <person name="Pal A.K."/>
            <person name="Ghazi I.A."/>
            <person name="Yadav M."/>
            <person name="Pandit A."/>
            <person name="Bhargava A."/>
            <person name="Sureshbabu K."/>
            <person name="Batra K."/>
            <person name="Sharma T.R."/>
            <person name="Mohapatra T."/>
            <person name="Singh N.K."/>
            <person name="Messing J."/>
            <person name="Nelson A.B."/>
            <person name="Fuks G."/>
            <person name="Kavchok S."/>
            <person name="Keizer G."/>
            <person name="Linton E."/>
            <person name="Llaca V."/>
            <person name="Song R."/>
            <person name="Tanyolac B."/>
            <person name="Young S."/>
            <person name="Ho-Il K."/>
            <person name="Hahn J.H."/>
            <person name="Sangsakoo G."/>
            <person name="Vanavichit A."/>
            <person name="de Mattos Luiz.A.T."/>
            <person name="Zimmer P.D."/>
            <person name="Malone G."/>
            <person name="Dellagostin O."/>
            <person name="de Oliveira A.C."/>
            <person name="Bevan M."/>
            <person name="Bancroft I."/>
            <person name="Minx P."/>
            <person name="Cordum H."/>
            <person name="Wilson R."/>
            <person name="Cheng Z."/>
            <person name="Jin W."/>
            <person name="Jiang J."/>
            <person name="Leong S.A."/>
            <person name="Iwama H."/>
            <person name="Gojobori T."/>
            <person name="Itoh T."/>
            <person name="Niimura Y."/>
            <person name="Fujii Y."/>
            <person name="Habara T."/>
            <person name="Sakai H."/>
            <person name="Sato Y."/>
            <person name="Wilson G."/>
            <person name="Kumar K."/>
            <person name="McCouch S."/>
            <person name="Juretic N."/>
            <person name="Hoen D."/>
            <person name="Wright S."/>
            <person name="Bruskiewich R."/>
            <person name="Bureau T."/>
            <person name="Miyao A."/>
            <person name="Hirochika H."/>
            <person name="Nishikawa T."/>
            <person name="Kadowaki K."/>
            <person name="Sugiura M."/>
            <person name="Burr B."/>
            <person name="Sasaki T."/>
        </authorList>
    </citation>
    <scope>NUCLEOTIDE SEQUENCE [LARGE SCALE GENOMIC DNA]</scope>
    <source>
        <strain evidence="11">cv. Nipponbare</strain>
    </source>
</reference>
<keyword evidence="11" id="KW-1185">Reference proteome</keyword>
<dbReference type="SMR" id="A0A0P0VI21"/>
<dbReference type="PANTHER" id="PTHR36766:SF64">
    <property type="entry name" value="OS12G0206100 PROTEIN"/>
    <property type="match status" value="1"/>
</dbReference>
<dbReference type="Gene3D" id="1.20.5.4130">
    <property type="match status" value="1"/>
</dbReference>
<dbReference type="GO" id="GO:0005524">
    <property type="term" value="F:ATP binding"/>
    <property type="evidence" value="ECO:0007669"/>
    <property type="project" value="UniProtKB-KW"/>
</dbReference>
<evidence type="ECO:0000256" key="6">
    <source>
        <dbReference type="ARBA" id="ARBA00022840"/>
    </source>
</evidence>
<gene>
    <name evidence="10" type="ordered locus">Os02g0307166</name>
    <name evidence="10" type="ORF">OSNPB_020307166</name>
</gene>
<dbReference type="EMBL" id="AP014958">
    <property type="protein sequence ID" value="BAS78298.1"/>
    <property type="molecule type" value="Genomic_DNA"/>
</dbReference>
<dbReference type="PaxDb" id="39947-A0A0P0VI21"/>
<sequence length="302" mass="34358">MAESLLLPVVHGVIGKATDALVQKVTRMYGVDGDRRKLERQLLAVERLLADAESKSETNPAIKRWMKDLNTADDEADDVLDEFQYEVLHREAMSLKSLGHKVRSYMTPLEFHFTMRRKLAKVLKKINELVEEMNTFGLLLRDEPQQLSYRQTYSVLPSNELDDIFGRDDDKELLQKELQKAVGRRRFLLVLDDVWNEEKKKWEEDLKPLLSSVGGGDGSVILVTTQSQRVASIMGTLEYHNPACLSDDDSWELFSKKAFSKEVQQQAELVTAGKLIVKKCKGLPLALKTMGGMMSSKQQVKE</sequence>
<dbReference type="STRING" id="39947.A0A0P0VI21"/>
<feature type="coiled-coil region" evidence="7">
    <location>
        <begin position="35"/>
        <end position="82"/>
    </location>
</feature>
<evidence type="ECO:0000313" key="10">
    <source>
        <dbReference type="EMBL" id="BAS78298.1"/>
    </source>
</evidence>
<dbReference type="Pfam" id="PF00931">
    <property type="entry name" value="NB-ARC"/>
    <property type="match status" value="1"/>
</dbReference>
<dbReference type="InterPro" id="IPR041118">
    <property type="entry name" value="Rx_N"/>
</dbReference>
<keyword evidence="5" id="KW-0611">Plant defense</keyword>
<dbReference type="GO" id="GO:0043531">
    <property type="term" value="F:ADP binding"/>
    <property type="evidence" value="ECO:0007669"/>
    <property type="project" value="InterPro"/>
</dbReference>
<dbReference type="InterPro" id="IPR042197">
    <property type="entry name" value="Apaf_helical"/>
</dbReference>
<evidence type="ECO:0000256" key="7">
    <source>
        <dbReference type="SAM" id="Coils"/>
    </source>
</evidence>
<feature type="domain" description="NB-ARC" evidence="8">
    <location>
        <begin position="169"/>
        <end position="263"/>
    </location>
</feature>
<feature type="domain" description="Disease resistance N-terminal" evidence="9">
    <location>
        <begin position="9"/>
        <end position="96"/>
    </location>
</feature>
<dbReference type="InterPro" id="IPR027417">
    <property type="entry name" value="P-loop_NTPase"/>
</dbReference>
<keyword evidence="6" id="KW-0067">ATP-binding</keyword>
<proteinExistence type="inferred from homology"/>
<evidence type="ECO:0000256" key="2">
    <source>
        <dbReference type="ARBA" id="ARBA00022614"/>
    </source>
</evidence>
<evidence type="ECO:0000256" key="3">
    <source>
        <dbReference type="ARBA" id="ARBA00022737"/>
    </source>
</evidence>
<evidence type="ECO:0000256" key="5">
    <source>
        <dbReference type="ARBA" id="ARBA00022821"/>
    </source>
</evidence>
<reference evidence="10 11" key="3">
    <citation type="journal article" date="2013" name="Rice">
        <title>Improvement of the Oryza sativa Nipponbare reference genome using next generation sequence and optical map data.</title>
        <authorList>
            <person name="Kawahara Y."/>
            <person name="de la Bastide M."/>
            <person name="Hamilton J.P."/>
            <person name="Kanamori H."/>
            <person name="McCombie W.R."/>
            <person name="Ouyang S."/>
            <person name="Schwartz D.C."/>
            <person name="Tanaka T."/>
            <person name="Wu J."/>
            <person name="Zhou S."/>
            <person name="Childs K.L."/>
            <person name="Davidson R.M."/>
            <person name="Lin H."/>
            <person name="Quesada-Ocampo L."/>
            <person name="Vaillancourt B."/>
            <person name="Sakai H."/>
            <person name="Lee S.S."/>
            <person name="Kim J."/>
            <person name="Numa H."/>
            <person name="Itoh T."/>
            <person name="Buell C.R."/>
            <person name="Matsumoto T."/>
        </authorList>
    </citation>
    <scope>NUCLEOTIDE SEQUENCE [LARGE SCALE GENOMIC DNA]</scope>
    <source>
        <strain evidence="11">cv. Nipponbare</strain>
    </source>
</reference>
<dbReference type="SUPFAM" id="SSF52540">
    <property type="entry name" value="P-loop containing nucleoside triphosphate hydrolases"/>
    <property type="match status" value="1"/>
</dbReference>
<keyword evidence="4" id="KW-0547">Nucleotide-binding</keyword>
<protein>
    <submittedName>
        <fullName evidence="10">Os02g0307166 protein</fullName>
    </submittedName>
</protein>
<keyword evidence="7" id="KW-0175">Coiled coil</keyword>
<reference evidence="10 11" key="2">
    <citation type="journal article" date="2013" name="Plant Cell Physiol.">
        <title>Rice Annotation Project Database (RAP-DB): an integrative and interactive database for rice genomics.</title>
        <authorList>
            <person name="Sakai H."/>
            <person name="Lee S.S."/>
            <person name="Tanaka T."/>
            <person name="Numa H."/>
            <person name="Kim J."/>
            <person name="Kawahara Y."/>
            <person name="Wakimoto H."/>
            <person name="Yang C.C."/>
            <person name="Iwamoto M."/>
            <person name="Abe T."/>
            <person name="Yamada Y."/>
            <person name="Muto A."/>
            <person name="Inokuchi H."/>
            <person name="Ikemura T."/>
            <person name="Matsumoto T."/>
            <person name="Sasaki T."/>
            <person name="Itoh T."/>
        </authorList>
    </citation>
    <scope>NUCLEOTIDE SEQUENCE [LARGE SCALE GENOMIC DNA]</scope>
    <source>
        <strain evidence="11">cv. Nipponbare</strain>
    </source>
</reference>
<evidence type="ECO:0000259" key="9">
    <source>
        <dbReference type="Pfam" id="PF18052"/>
    </source>
</evidence>
<dbReference type="AlphaFoldDB" id="A0A0P0VI21"/>
<evidence type="ECO:0000313" key="11">
    <source>
        <dbReference type="Proteomes" id="UP000059680"/>
    </source>
</evidence>
<evidence type="ECO:0000256" key="1">
    <source>
        <dbReference type="ARBA" id="ARBA00008894"/>
    </source>
</evidence>
<dbReference type="Proteomes" id="UP000059680">
    <property type="component" value="Chromosome 2"/>
</dbReference>
<keyword evidence="2" id="KW-0433">Leucine-rich repeat</keyword>